<dbReference type="EMBL" id="JBHMAF010000185">
    <property type="protein sequence ID" value="MFB9761016.1"/>
    <property type="molecule type" value="Genomic_DNA"/>
</dbReference>
<dbReference type="RefSeq" id="WP_379951275.1">
    <property type="nucleotide sequence ID" value="NZ_JBHMAF010000185.1"/>
</dbReference>
<dbReference type="Gene3D" id="1.20.120.520">
    <property type="entry name" value="nmb1532 protein domain like"/>
    <property type="match status" value="1"/>
</dbReference>
<keyword evidence="3" id="KW-1185">Reference proteome</keyword>
<evidence type="ECO:0000313" key="2">
    <source>
        <dbReference type="EMBL" id="MFB9761016.1"/>
    </source>
</evidence>
<dbReference type="Proteomes" id="UP001589609">
    <property type="component" value="Unassembled WGS sequence"/>
</dbReference>
<evidence type="ECO:0000313" key="3">
    <source>
        <dbReference type="Proteomes" id="UP001589609"/>
    </source>
</evidence>
<reference evidence="2 3" key="1">
    <citation type="submission" date="2024-09" db="EMBL/GenBank/DDBJ databases">
        <authorList>
            <person name="Sun Q."/>
            <person name="Mori K."/>
        </authorList>
    </citation>
    <scope>NUCLEOTIDE SEQUENCE [LARGE SCALE GENOMIC DNA]</scope>
    <source>
        <strain evidence="2 3">JCM 11201</strain>
    </source>
</reference>
<gene>
    <name evidence="2" type="ORF">ACFFMS_22380</name>
</gene>
<protein>
    <submittedName>
        <fullName evidence="2">Hemerythrin domain-containing protein</fullName>
    </submittedName>
</protein>
<sequence length="213" mass="25157">MSQDNRQSEPSRPEIEITPTEDLMREHGILKRLLLIYEDAEKRLRGYKPLHPHIVYPVILQTGTIARNFIENYHQKLEENYIFTRFLQEQSHVDLVRVLQEQHTAATKLTTLILQAAGQGDLYMQGRNYIAHLLSLYKQMYEPHEAREDTVLFPAFREMVTPEEFQSLGEKFEEIEENMFGKNGFQTILKQVEQLEKALDIYELSQYTPHFTK</sequence>
<feature type="compositionally biased region" description="Basic and acidic residues" evidence="1">
    <location>
        <begin position="1"/>
        <end position="15"/>
    </location>
</feature>
<organism evidence="2 3">
    <name type="scientific">Ectobacillus funiculus</name>
    <dbReference type="NCBI Taxonomy" id="137993"/>
    <lineage>
        <taxon>Bacteria</taxon>
        <taxon>Bacillati</taxon>
        <taxon>Bacillota</taxon>
        <taxon>Bacilli</taxon>
        <taxon>Bacillales</taxon>
        <taxon>Bacillaceae</taxon>
        <taxon>Ectobacillus</taxon>
    </lineage>
</organism>
<proteinExistence type="predicted"/>
<dbReference type="PANTHER" id="PTHR39966">
    <property type="entry name" value="BLL2471 PROTEIN-RELATED"/>
    <property type="match status" value="1"/>
</dbReference>
<name>A0ABV5WLQ5_9BACI</name>
<evidence type="ECO:0000256" key="1">
    <source>
        <dbReference type="SAM" id="MobiDB-lite"/>
    </source>
</evidence>
<accession>A0ABV5WLQ5</accession>
<comment type="caution">
    <text evidence="2">The sequence shown here is derived from an EMBL/GenBank/DDBJ whole genome shotgun (WGS) entry which is preliminary data.</text>
</comment>
<dbReference type="PANTHER" id="PTHR39966:SF1">
    <property type="entry name" value="HEMERYTHRIN-LIKE DOMAIN-CONTAINING PROTEIN"/>
    <property type="match status" value="1"/>
</dbReference>
<feature type="region of interest" description="Disordered" evidence="1">
    <location>
        <begin position="1"/>
        <end position="20"/>
    </location>
</feature>